<accession>A0A1H5P324</accession>
<gene>
    <name evidence="2" type="ORF">SAMN04488034_10873</name>
</gene>
<keyword evidence="3" id="KW-1185">Reference proteome</keyword>
<feature type="transmembrane region" description="Helical" evidence="1">
    <location>
        <begin position="70"/>
        <end position="88"/>
    </location>
</feature>
<evidence type="ECO:0000256" key="1">
    <source>
        <dbReference type="SAM" id="Phobius"/>
    </source>
</evidence>
<sequence>MESKAIETLLEKYLEAETTVREEERLRAYFTSGDVAPHLQQYAPMFTFFSVAKEECYSGKVNIKPGRKKVYSWVAIAASIVILLGVALDQNSRVNEFGTYEDPELAMQKTKEALEMVSRYMNTGTEDLGYLQEFNSTKNKIVKNP</sequence>
<evidence type="ECO:0000313" key="3">
    <source>
        <dbReference type="Proteomes" id="UP000199448"/>
    </source>
</evidence>
<dbReference type="EMBL" id="FNUG01000008">
    <property type="protein sequence ID" value="SEF08392.1"/>
    <property type="molecule type" value="Genomic_DNA"/>
</dbReference>
<dbReference type="STRING" id="390640.SAMN04488034_10873"/>
<dbReference type="AlphaFoldDB" id="A0A1H5P324"/>
<dbReference type="OrthoDB" id="1098521at2"/>
<keyword evidence="1" id="KW-0812">Transmembrane</keyword>
<name>A0A1H5P324_9FLAO</name>
<keyword evidence="1" id="KW-1133">Transmembrane helix</keyword>
<dbReference type="RefSeq" id="WP_093113996.1">
    <property type="nucleotide sequence ID" value="NZ_FNGG01000008.1"/>
</dbReference>
<reference evidence="2 3" key="1">
    <citation type="submission" date="2016-10" db="EMBL/GenBank/DDBJ databases">
        <authorList>
            <person name="de Groot N.N."/>
        </authorList>
    </citation>
    <scope>NUCLEOTIDE SEQUENCE [LARGE SCALE GENOMIC DNA]</scope>
    <source>
        <strain evidence="2 3">DSM 23553</strain>
    </source>
</reference>
<evidence type="ECO:0000313" key="2">
    <source>
        <dbReference type="EMBL" id="SEF08392.1"/>
    </source>
</evidence>
<keyword evidence="1" id="KW-0472">Membrane</keyword>
<dbReference type="Proteomes" id="UP000199448">
    <property type="component" value="Unassembled WGS sequence"/>
</dbReference>
<protein>
    <submittedName>
        <fullName evidence="2">Uncharacterized protein</fullName>
    </submittedName>
</protein>
<organism evidence="2 3">
    <name type="scientific">Salinimicrobium catena</name>
    <dbReference type="NCBI Taxonomy" id="390640"/>
    <lineage>
        <taxon>Bacteria</taxon>
        <taxon>Pseudomonadati</taxon>
        <taxon>Bacteroidota</taxon>
        <taxon>Flavobacteriia</taxon>
        <taxon>Flavobacteriales</taxon>
        <taxon>Flavobacteriaceae</taxon>
        <taxon>Salinimicrobium</taxon>
    </lineage>
</organism>
<proteinExistence type="predicted"/>